<dbReference type="HOGENOM" id="CLU_128738_4_0_6"/>
<evidence type="ECO:0000256" key="1">
    <source>
        <dbReference type="SAM" id="Phobius"/>
    </source>
</evidence>
<dbReference type="AlphaFoldDB" id="A6VAG9"/>
<evidence type="ECO:0000313" key="3">
    <source>
        <dbReference type="Proteomes" id="UP000001582"/>
    </source>
</evidence>
<accession>A6VAG9</accession>
<gene>
    <name evidence="2" type="ordered locus">PSPA7_4712</name>
</gene>
<keyword evidence="1" id="KW-1133">Transmembrane helix</keyword>
<dbReference type="PANTHER" id="PTHR36974">
    <property type="entry name" value="MEMBRANE PROTEIN-RELATED"/>
    <property type="match status" value="1"/>
</dbReference>
<name>A6VAG9_PSEP7</name>
<keyword evidence="1" id="KW-0472">Membrane</keyword>
<protein>
    <recommendedName>
        <fullName evidence="4">DoxX family membrane protein</fullName>
    </recommendedName>
</protein>
<feature type="transmembrane region" description="Helical" evidence="1">
    <location>
        <begin position="101"/>
        <end position="122"/>
    </location>
</feature>
<dbReference type="PANTHER" id="PTHR36974:SF1">
    <property type="entry name" value="DOXX FAMILY MEMBRANE PROTEIN"/>
    <property type="match status" value="1"/>
</dbReference>
<evidence type="ECO:0000313" key="2">
    <source>
        <dbReference type="EMBL" id="ABR80973.1"/>
    </source>
</evidence>
<dbReference type="EMBL" id="CP000744">
    <property type="protein sequence ID" value="ABR80973.1"/>
    <property type="molecule type" value="Genomic_DNA"/>
</dbReference>
<dbReference type="Proteomes" id="UP000001582">
    <property type="component" value="Chromosome"/>
</dbReference>
<proteinExistence type="predicted"/>
<evidence type="ECO:0008006" key="4">
    <source>
        <dbReference type="Google" id="ProtNLM"/>
    </source>
</evidence>
<dbReference type="KEGG" id="pap:PSPA7_4712"/>
<reference evidence="2 3" key="2">
    <citation type="journal article" date="2010" name="PLoS ONE">
        <title>Complete genome sequence of the multiresistant taxonomic outlier Pseudomonas aeruginosa PA7.</title>
        <authorList>
            <person name="Roy P.H."/>
            <person name="Tetu S.G."/>
            <person name="Larouche A."/>
            <person name="Elbourne L."/>
            <person name="Tremblay S."/>
            <person name="Ren Q."/>
            <person name="Dodson R."/>
            <person name="Harkins D."/>
            <person name="Shay R."/>
            <person name="Watkins K."/>
            <person name="Mahamoud Y."/>
            <person name="Paulsen I.T."/>
        </authorList>
    </citation>
    <scope>NUCLEOTIDE SEQUENCE [LARGE SCALE GENOMIC DNA]</scope>
    <source>
        <strain evidence="2 3">PA7</strain>
    </source>
</reference>
<keyword evidence="1" id="KW-0812">Transmembrane</keyword>
<reference evidence="2 3" key="1">
    <citation type="submission" date="2007-06" db="EMBL/GenBank/DDBJ databases">
        <authorList>
            <person name="Dodson R.J."/>
            <person name="Harkins D."/>
            <person name="Paulsen I.T."/>
        </authorList>
    </citation>
    <scope>NUCLEOTIDE SEQUENCE [LARGE SCALE GENOMIC DNA]</scope>
    <source>
        <strain evidence="2 3">PA7</strain>
    </source>
</reference>
<organism evidence="2 3">
    <name type="scientific">Pseudomonas paraeruginosa (strain DSM 24068 / PA7)</name>
    <name type="common">Pseudomonas aeruginosa (strain PA7)</name>
    <dbReference type="NCBI Taxonomy" id="381754"/>
    <lineage>
        <taxon>Bacteria</taxon>
        <taxon>Pseudomonadati</taxon>
        <taxon>Pseudomonadota</taxon>
        <taxon>Gammaproteobacteria</taxon>
        <taxon>Pseudomonadales</taxon>
        <taxon>Pseudomonadaceae</taxon>
        <taxon>Pseudomonas</taxon>
        <taxon>Pseudomonas paraeruginosa</taxon>
    </lineage>
</organism>
<feature type="transmembrane region" description="Helical" evidence="1">
    <location>
        <begin position="39"/>
        <end position="62"/>
    </location>
</feature>
<feature type="transmembrane region" description="Helical" evidence="1">
    <location>
        <begin position="69"/>
        <end position="89"/>
    </location>
</feature>
<sequence length="156" mass="16736">MPSTVRTLLLAFVFAWFLLGGLGHFVFTDFFVGIVPPYIPWPLAAVYASGVFELLGAFVLLLPGWRRMAACGLFLLTLCVTPANLHMWQHPESFPAFPPQALGARLLLQVFLLGCILALVLAPEGPASGQKKSHCAGGSGGKCQGIEEQSHLACVE</sequence>